<dbReference type="PANTHER" id="PTHR43130:SF3">
    <property type="entry name" value="HTH-TYPE TRANSCRIPTIONAL REGULATOR RV1931C"/>
    <property type="match status" value="1"/>
</dbReference>
<keyword evidence="1" id="KW-0805">Transcription regulation</keyword>
<dbReference type="PANTHER" id="PTHR43130">
    <property type="entry name" value="ARAC-FAMILY TRANSCRIPTIONAL REGULATOR"/>
    <property type="match status" value="1"/>
</dbReference>
<dbReference type="Pfam" id="PF01965">
    <property type="entry name" value="DJ-1_PfpI"/>
    <property type="match status" value="1"/>
</dbReference>
<protein>
    <submittedName>
        <fullName evidence="5">Transcriptional regulator</fullName>
    </submittedName>
</protein>
<sequence length="342" mass="37115">MLTPPGTVAILAYEGLCVFEFGIALEIFGLPRPELDIPWYTHQVVAVDQGPMRAFGGLQIGVDAGLEALETARTIIVPGWRSRQEPPPEALLQALRKAHARGARLLSICSGVFVLAATGLLDGETATTHWQFAQELAEHYPLINVDPNVLYVDAGQLITSAGSAAGIDACLHLIARDCGTHVANSVARRLVMAPQRTGGQAQFIVAPVSKSPRNELSGVLQWIRENLDQSPSVGDMAARVAMSERTFLRRFIETTGLAPKAWLQQERLNRARELLESTDQHTASIAQACGYRSVESFRAAFRNAVGLPPSTYRERFGRREASPQAALKANPATDATWRTATA</sequence>
<dbReference type="PROSITE" id="PS01124">
    <property type="entry name" value="HTH_ARAC_FAMILY_2"/>
    <property type="match status" value="1"/>
</dbReference>
<accession>A0A165ZJU6</accession>
<dbReference type="InterPro" id="IPR029062">
    <property type="entry name" value="Class_I_gatase-like"/>
</dbReference>
<proteinExistence type="predicted"/>
<reference evidence="5 6" key="2">
    <citation type="journal article" date="2018" name="Nature">
        <title>Mutant phenotypes for thousands of bacterial genes of unknown function.</title>
        <authorList>
            <person name="Price M.N."/>
            <person name="Wetmore K.M."/>
            <person name="Waters R.J."/>
            <person name="Callaghan M."/>
            <person name="Ray J."/>
            <person name="Liu H."/>
            <person name="Kuehl J.V."/>
            <person name="Melnyk R.A."/>
            <person name="Lamson J.S."/>
            <person name="Suh Y."/>
            <person name="Carlson H.K."/>
            <person name="Esquivel Z."/>
            <person name="Sadeeshkumar H."/>
            <person name="Chakraborty R."/>
            <person name="Zane G.M."/>
            <person name="Rubin B.E."/>
            <person name="Wall J.D."/>
            <person name="Visel A."/>
            <person name="Bristow J."/>
            <person name="Blow M.J."/>
            <person name="Arkin A.P."/>
            <person name="Deutschbauer A.M."/>
        </authorList>
    </citation>
    <scope>NUCLEOTIDE SEQUENCE [LARGE SCALE GENOMIC DNA]</scope>
    <source>
        <strain evidence="5 6">FW300-N2E2</strain>
    </source>
</reference>
<evidence type="ECO:0000313" key="6">
    <source>
        <dbReference type="Proteomes" id="UP000076083"/>
    </source>
</evidence>
<dbReference type="Gene3D" id="1.10.10.60">
    <property type="entry name" value="Homeodomain-like"/>
    <property type="match status" value="1"/>
</dbReference>
<dbReference type="GO" id="GO:0043565">
    <property type="term" value="F:sequence-specific DNA binding"/>
    <property type="evidence" value="ECO:0007669"/>
    <property type="project" value="InterPro"/>
</dbReference>
<dbReference type="EMBL" id="CP015225">
    <property type="protein sequence ID" value="AMZ73503.1"/>
    <property type="molecule type" value="Genomic_DNA"/>
</dbReference>
<dbReference type="InterPro" id="IPR052158">
    <property type="entry name" value="INH-QAR"/>
</dbReference>
<feature type="region of interest" description="Disordered" evidence="3">
    <location>
        <begin position="318"/>
        <end position="342"/>
    </location>
</feature>
<evidence type="ECO:0000259" key="4">
    <source>
        <dbReference type="PROSITE" id="PS01124"/>
    </source>
</evidence>
<evidence type="ECO:0000256" key="3">
    <source>
        <dbReference type="SAM" id="MobiDB-lite"/>
    </source>
</evidence>
<dbReference type="Gene3D" id="3.40.50.880">
    <property type="match status" value="1"/>
</dbReference>
<dbReference type="Pfam" id="PF12833">
    <property type="entry name" value="HTH_18"/>
    <property type="match status" value="1"/>
</dbReference>
<dbReference type="AlphaFoldDB" id="A0A165ZJU6"/>
<evidence type="ECO:0000313" key="5">
    <source>
        <dbReference type="EMBL" id="AMZ73503.1"/>
    </source>
</evidence>
<dbReference type="SMART" id="SM00342">
    <property type="entry name" value="HTH_ARAC"/>
    <property type="match status" value="1"/>
</dbReference>
<evidence type="ECO:0000256" key="2">
    <source>
        <dbReference type="ARBA" id="ARBA00023163"/>
    </source>
</evidence>
<keyword evidence="2" id="KW-0804">Transcription</keyword>
<evidence type="ECO:0000256" key="1">
    <source>
        <dbReference type="ARBA" id="ARBA00023015"/>
    </source>
</evidence>
<gene>
    <name evidence="5" type="ORF">TK06_21200</name>
</gene>
<dbReference type="SUPFAM" id="SSF52317">
    <property type="entry name" value="Class I glutamine amidotransferase-like"/>
    <property type="match status" value="1"/>
</dbReference>
<dbReference type="CDD" id="cd03137">
    <property type="entry name" value="GATase1_AraC_1"/>
    <property type="match status" value="1"/>
</dbReference>
<dbReference type="InterPro" id="IPR009057">
    <property type="entry name" value="Homeodomain-like_sf"/>
</dbReference>
<name>A0A165ZJU6_PSEFL</name>
<dbReference type="InterPro" id="IPR018060">
    <property type="entry name" value="HTH_AraC"/>
</dbReference>
<dbReference type="NCBIfam" id="NF006902">
    <property type="entry name" value="PRK09393.1"/>
    <property type="match status" value="1"/>
</dbReference>
<dbReference type="RefSeq" id="WP_063323675.1">
    <property type="nucleotide sequence ID" value="NZ_CP015225.1"/>
</dbReference>
<reference evidence="6" key="1">
    <citation type="submission" date="2016-04" db="EMBL/GenBank/DDBJ databases">
        <authorList>
            <person name="Ray J."/>
            <person name="Price M."/>
            <person name="Deutschbauer A."/>
        </authorList>
    </citation>
    <scope>NUCLEOTIDE SEQUENCE [LARGE SCALE GENOMIC DNA]</scope>
    <source>
        <strain evidence="6">FW300-N2E2</strain>
    </source>
</reference>
<dbReference type="Proteomes" id="UP000076083">
    <property type="component" value="Chromosome"/>
</dbReference>
<dbReference type="SUPFAM" id="SSF46689">
    <property type="entry name" value="Homeodomain-like"/>
    <property type="match status" value="2"/>
</dbReference>
<feature type="domain" description="HTH araC/xylS-type" evidence="4">
    <location>
        <begin position="217"/>
        <end position="315"/>
    </location>
</feature>
<organism evidence="5 6">
    <name type="scientific">Pseudomonas fluorescens</name>
    <dbReference type="NCBI Taxonomy" id="294"/>
    <lineage>
        <taxon>Bacteria</taxon>
        <taxon>Pseudomonadati</taxon>
        <taxon>Pseudomonadota</taxon>
        <taxon>Gammaproteobacteria</taxon>
        <taxon>Pseudomonadales</taxon>
        <taxon>Pseudomonadaceae</taxon>
        <taxon>Pseudomonas</taxon>
    </lineage>
</organism>
<dbReference type="GO" id="GO:0003700">
    <property type="term" value="F:DNA-binding transcription factor activity"/>
    <property type="evidence" value="ECO:0007669"/>
    <property type="project" value="InterPro"/>
</dbReference>
<dbReference type="InterPro" id="IPR002818">
    <property type="entry name" value="DJ-1/PfpI"/>
</dbReference>